<proteinExistence type="predicted"/>
<dbReference type="SUPFAM" id="SSF50129">
    <property type="entry name" value="GroES-like"/>
    <property type="match status" value="1"/>
</dbReference>
<dbReference type="AlphaFoldDB" id="A0A9X4KQQ6"/>
<accession>A0A9X4KQQ6</accession>
<feature type="region of interest" description="Disordered" evidence="1">
    <location>
        <begin position="112"/>
        <end position="132"/>
    </location>
</feature>
<dbReference type="Gene3D" id="3.90.180.10">
    <property type="entry name" value="Medium-chain alcohol dehydrogenases, catalytic domain"/>
    <property type="match status" value="1"/>
</dbReference>
<reference evidence="2" key="1">
    <citation type="submission" date="2022-10" db="EMBL/GenBank/DDBJ databases">
        <title>Comparative genomic analysis of Cohnella hashimotonis sp. nov., isolated from the International Space Station.</title>
        <authorList>
            <person name="Simpson A."/>
            <person name="Venkateswaran K."/>
        </authorList>
    </citation>
    <scope>NUCLEOTIDE SEQUENCE</scope>
    <source>
        <strain evidence="2">DSM 28161</strain>
    </source>
</reference>
<keyword evidence="3" id="KW-1185">Reference proteome</keyword>
<protein>
    <submittedName>
        <fullName evidence="2">Uncharacterized protein</fullName>
    </submittedName>
</protein>
<organism evidence="2 3">
    <name type="scientific">Cohnella rhizosphaerae</name>
    <dbReference type="NCBI Taxonomy" id="1457232"/>
    <lineage>
        <taxon>Bacteria</taxon>
        <taxon>Bacillati</taxon>
        <taxon>Bacillota</taxon>
        <taxon>Bacilli</taxon>
        <taxon>Bacillales</taxon>
        <taxon>Paenibacillaceae</taxon>
        <taxon>Cohnella</taxon>
    </lineage>
</organism>
<dbReference type="InterPro" id="IPR011032">
    <property type="entry name" value="GroES-like_sf"/>
</dbReference>
<sequence>MINQSIIFEKPWQVEVKEGTFVAPALAADEVVVKKLYTLISPGTELACLSGGESWFGLPGTPGYASVSEIVETGANERRWRQGGYRLPLRRPFPLSGGLDARHVSGGSRRLGPAVGAVRAHGDGSLHRDPRL</sequence>
<dbReference type="Proteomes" id="UP001153404">
    <property type="component" value="Unassembled WGS sequence"/>
</dbReference>
<comment type="caution">
    <text evidence="2">The sequence shown here is derived from an EMBL/GenBank/DDBJ whole genome shotgun (WGS) entry which is preliminary data.</text>
</comment>
<evidence type="ECO:0000313" key="3">
    <source>
        <dbReference type="Proteomes" id="UP001153404"/>
    </source>
</evidence>
<feature type="compositionally biased region" description="Basic and acidic residues" evidence="1">
    <location>
        <begin position="120"/>
        <end position="132"/>
    </location>
</feature>
<gene>
    <name evidence="2" type="ORF">OMP40_06375</name>
</gene>
<dbReference type="EMBL" id="JAPDIA010000003">
    <property type="protein sequence ID" value="MDG0809042.1"/>
    <property type="molecule type" value="Genomic_DNA"/>
</dbReference>
<name>A0A9X4KQQ6_9BACL</name>
<evidence type="ECO:0000256" key="1">
    <source>
        <dbReference type="SAM" id="MobiDB-lite"/>
    </source>
</evidence>
<dbReference type="RefSeq" id="WP_277530089.1">
    <property type="nucleotide sequence ID" value="NZ_JAPDIA010000003.1"/>
</dbReference>
<evidence type="ECO:0000313" key="2">
    <source>
        <dbReference type="EMBL" id="MDG0809042.1"/>
    </source>
</evidence>